<reference evidence="1" key="1">
    <citation type="submission" date="2014-11" db="EMBL/GenBank/DDBJ databases">
        <authorList>
            <person name="Amaro Gonzalez C."/>
        </authorList>
    </citation>
    <scope>NUCLEOTIDE SEQUENCE</scope>
</reference>
<accession>A0A0E9WVQ0</accession>
<dbReference type="EMBL" id="GBXM01014125">
    <property type="protein sequence ID" value="JAH94452.1"/>
    <property type="molecule type" value="Transcribed_RNA"/>
</dbReference>
<dbReference type="AlphaFoldDB" id="A0A0E9WVQ0"/>
<name>A0A0E9WVQ0_ANGAN</name>
<reference evidence="1" key="2">
    <citation type="journal article" date="2015" name="Fish Shellfish Immunol.">
        <title>Early steps in the European eel (Anguilla anguilla)-Vibrio vulnificus interaction in the gills: Role of the RtxA13 toxin.</title>
        <authorList>
            <person name="Callol A."/>
            <person name="Pajuelo D."/>
            <person name="Ebbesson L."/>
            <person name="Teles M."/>
            <person name="MacKenzie S."/>
            <person name="Amaro C."/>
        </authorList>
    </citation>
    <scope>NUCLEOTIDE SEQUENCE</scope>
</reference>
<evidence type="ECO:0000313" key="1">
    <source>
        <dbReference type="EMBL" id="JAH94452.1"/>
    </source>
</evidence>
<sequence length="49" mass="5671">MTTVKNNCLTKLITSISQNSYEFIDNYLRSDDEQFKISTEQSLDIPRAV</sequence>
<organism evidence="1">
    <name type="scientific">Anguilla anguilla</name>
    <name type="common">European freshwater eel</name>
    <name type="synonym">Muraena anguilla</name>
    <dbReference type="NCBI Taxonomy" id="7936"/>
    <lineage>
        <taxon>Eukaryota</taxon>
        <taxon>Metazoa</taxon>
        <taxon>Chordata</taxon>
        <taxon>Craniata</taxon>
        <taxon>Vertebrata</taxon>
        <taxon>Euteleostomi</taxon>
        <taxon>Actinopterygii</taxon>
        <taxon>Neopterygii</taxon>
        <taxon>Teleostei</taxon>
        <taxon>Anguilliformes</taxon>
        <taxon>Anguillidae</taxon>
        <taxon>Anguilla</taxon>
    </lineage>
</organism>
<protein>
    <submittedName>
        <fullName evidence="1">Uncharacterized protein</fullName>
    </submittedName>
</protein>
<proteinExistence type="predicted"/>